<evidence type="ECO:0000256" key="1">
    <source>
        <dbReference type="SAM" id="MobiDB-lite"/>
    </source>
</evidence>
<evidence type="ECO:0000313" key="2">
    <source>
        <dbReference type="EMBL" id="KAJ7616039.1"/>
    </source>
</evidence>
<feature type="compositionally biased region" description="Low complexity" evidence="1">
    <location>
        <begin position="75"/>
        <end position="93"/>
    </location>
</feature>
<dbReference type="EMBL" id="JARKIF010000023">
    <property type="protein sequence ID" value="KAJ7616039.1"/>
    <property type="molecule type" value="Genomic_DNA"/>
</dbReference>
<name>A0AAD7BBU0_9AGAR</name>
<dbReference type="Proteomes" id="UP001221142">
    <property type="component" value="Unassembled WGS sequence"/>
</dbReference>
<reference evidence="2" key="1">
    <citation type="submission" date="2023-03" db="EMBL/GenBank/DDBJ databases">
        <title>Massive genome expansion in bonnet fungi (Mycena s.s.) driven by repeated elements and novel gene families across ecological guilds.</title>
        <authorList>
            <consortium name="Lawrence Berkeley National Laboratory"/>
            <person name="Harder C.B."/>
            <person name="Miyauchi S."/>
            <person name="Viragh M."/>
            <person name="Kuo A."/>
            <person name="Thoen E."/>
            <person name="Andreopoulos B."/>
            <person name="Lu D."/>
            <person name="Skrede I."/>
            <person name="Drula E."/>
            <person name="Henrissat B."/>
            <person name="Morin E."/>
            <person name="Kohler A."/>
            <person name="Barry K."/>
            <person name="LaButti K."/>
            <person name="Morin E."/>
            <person name="Salamov A."/>
            <person name="Lipzen A."/>
            <person name="Mereny Z."/>
            <person name="Hegedus B."/>
            <person name="Baldrian P."/>
            <person name="Stursova M."/>
            <person name="Weitz H."/>
            <person name="Taylor A."/>
            <person name="Grigoriev I.V."/>
            <person name="Nagy L.G."/>
            <person name="Martin F."/>
            <person name="Kauserud H."/>
        </authorList>
    </citation>
    <scope>NUCLEOTIDE SEQUENCE</scope>
    <source>
        <strain evidence="2">9284</strain>
    </source>
</reference>
<proteinExistence type="predicted"/>
<comment type="caution">
    <text evidence="2">The sequence shown here is derived from an EMBL/GenBank/DDBJ whole genome shotgun (WGS) entry which is preliminary data.</text>
</comment>
<accession>A0AAD7BBU0</accession>
<keyword evidence="3" id="KW-1185">Reference proteome</keyword>
<protein>
    <submittedName>
        <fullName evidence="2">Uncharacterized protein</fullName>
    </submittedName>
</protein>
<feature type="compositionally biased region" description="Acidic residues" evidence="1">
    <location>
        <begin position="132"/>
        <end position="144"/>
    </location>
</feature>
<evidence type="ECO:0000313" key="3">
    <source>
        <dbReference type="Proteomes" id="UP001221142"/>
    </source>
</evidence>
<feature type="compositionally biased region" description="Basic and acidic residues" evidence="1">
    <location>
        <begin position="24"/>
        <end position="35"/>
    </location>
</feature>
<feature type="region of interest" description="Disordered" evidence="1">
    <location>
        <begin position="1"/>
        <end position="201"/>
    </location>
</feature>
<gene>
    <name evidence="2" type="ORF">FB45DRAFT_935152</name>
</gene>
<feature type="region of interest" description="Disordered" evidence="1">
    <location>
        <begin position="220"/>
        <end position="263"/>
    </location>
</feature>
<organism evidence="2 3">
    <name type="scientific">Roridomyces roridus</name>
    <dbReference type="NCBI Taxonomy" id="1738132"/>
    <lineage>
        <taxon>Eukaryota</taxon>
        <taxon>Fungi</taxon>
        <taxon>Dikarya</taxon>
        <taxon>Basidiomycota</taxon>
        <taxon>Agaricomycotina</taxon>
        <taxon>Agaricomycetes</taxon>
        <taxon>Agaricomycetidae</taxon>
        <taxon>Agaricales</taxon>
        <taxon>Marasmiineae</taxon>
        <taxon>Mycenaceae</taxon>
        <taxon>Roridomyces</taxon>
    </lineage>
</organism>
<dbReference type="AlphaFoldDB" id="A0AAD7BBU0"/>
<sequence length="297" mass="32803">MPSPPKPLNVPRRPVMVSRSGRLSQDRIPLRRRTEPPTGPRMRPLPDLTPPKSAPPLADTSFRPLPRVPRDVGGPTASSTSASSSSTPSLLAPYPFPLRTRSTPELRSSLDRGQYGFNSDSDGDDMQTTTEGETETDTEDDSDAPDTPPDEIPVLTRVEAAPKLVLPLESTARHDHHKQLPPSLVPPRPPSMTARRKRESARRRFMIAVREAARVVDDEDNYVEPGSPRRNRDSTHRRAIAAAAAGDGKSSPSGQRTRIPPSVRYSRKWIREKGASRKIVREGEESYADILKALRAL</sequence>